<dbReference type="RefSeq" id="WP_075054326.1">
    <property type="nucleotide sequence ID" value="NZ_CP007536.1"/>
</dbReference>
<protein>
    <recommendedName>
        <fullName evidence="1">Transcription regulator PadR N-terminal domain-containing protein</fullName>
    </recommendedName>
</protein>
<organism evidence="2 3">
    <name type="scientific">Nitrososphaera viennensis EN76</name>
    <dbReference type="NCBI Taxonomy" id="926571"/>
    <lineage>
        <taxon>Archaea</taxon>
        <taxon>Nitrososphaerota</taxon>
        <taxon>Nitrososphaeria</taxon>
        <taxon>Nitrososphaerales</taxon>
        <taxon>Nitrososphaeraceae</taxon>
        <taxon>Nitrososphaera</taxon>
    </lineage>
</organism>
<keyword evidence="3" id="KW-1185">Reference proteome</keyword>
<dbReference type="EMBL" id="CP007536">
    <property type="protein sequence ID" value="AIC15284.1"/>
    <property type="molecule type" value="Genomic_DNA"/>
</dbReference>
<name>A0A060HF64_9ARCH</name>
<gene>
    <name evidence="2" type="ORF">NVIE_010570</name>
</gene>
<dbReference type="PANTHER" id="PTHR43252:SF5">
    <property type="entry name" value="TRANSCRIPTIONAL REGULATOR, PADR-LIKE FAMILY"/>
    <property type="match status" value="1"/>
</dbReference>
<dbReference type="Proteomes" id="UP000027093">
    <property type="component" value="Chromosome"/>
</dbReference>
<dbReference type="AlphaFoldDB" id="A0A060HF64"/>
<feature type="domain" description="Transcription regulator PadR N-terminal" evidence="1">
    <location>
        <begin position="22"/>
        <end position="73"/>
    </location>
</feature>
<dbReference type="Pfam" id="PF03551">
    <property type="entry name" value="PadR"/>
    <property type="match status" value="1"/>
</dbReference>
<dbReference type="InterPro" id="IPR036388">
    <property type="entry name" value="WH-like_DNA-bd_sf"/>
</dbReference>
<proteinExistence type="predicted"/>
<evidence type="ECO:0000313" key="2">
    <source>
        <dbReference type="EMBL" id="AIC15284.1"/>
    </source>
</evidence>
<dbReference type="HOGENOM" id="CLU_1639891_0_0_2"/>
<dbReference type="STRING" id="926571.NVIE_010570"/>
<dbReference type="SUPFAM" id="SSF46785">
    <property type="entry name" value="Winged helix' DNA-binding domain"/>
    <property type="match status" value="1"/>
</dbReference>
<sequence length="171" mass="18955">MISEWLARVGSSIPRGFSRHYILTLLKEKPMTGKEIIDKAIAQTEGRWKPSPGLIYPLLGRLLDDGLVSENDDGRYSITSKGLAIINDLETLNGIVHRQLDAMLRVGTIGAAVATDLVDRVITIGTAIGSHADVLSKEERGRYRQFLLSELKKLDEQESRTSGRVQKIDVE</sequence>
<accession>A0A060HF64</accession>
<dbReference type="KEGG" id="nvn:NVIE_010570"/>
<dbReference type="InterPro" id="IPR036390">
    <property type="entry name" value="WH_DNA-bd_sf"/>
</dbReference>
<dbReference type="PANTHER" id="PTHR43252">
    <property type="entry name" value="TRANSCRIPTIONAL REGULATOR YQJI"/>
    <property type="match status" value="1"/>
</dbReference>
<evidence type="ECO:0000313" key="3">
    <source>
        <dbReference type="Proteomes" id="UP000027093"/>
    </source>
</evidence>
<dbReference type="GeneID" id="74946318"/>
<evidence type="ECO:0000259" key="1">
    <source>
        <dbReference type="Pfam" id="PF03551"/>
    </source>
</evidence>
<reference evidence="2 3" key="1">
    <citation type="journal article" date="2014" name="Int. J. Syst. Evol. Microbiol.">
        <title>Nitrososphaera viennensis gen. nov., sp. nov., an aerobic and mesophilic, ammonia-oxidizing archaeon from soil and a member of the archaeal phylum Thaumarchaeota.</title>
        <authorList>
            <person name="Stieglmeier M."/>
            <person name="Klingl A."/>
            <person name="Alves R.J."/>
            <person name="Rittmann S.K."/>
            <person name="Melcher M."/>
            <person name="Leisch N."/>
            <person name="Schleper C."/>
        </authorList>
    </citation>
    <scope>NUCLEOTIDE SEQUENCE [LARGE SCALE GENOMIC DNA]</scope>
    <source>
        <strain evidence="2">EN76</strain>
    </source>
</reference>
<dbReference type="InterPro" id="IPR005149">
    <property type="entry name" value="Tscrpt_reg_PadR_N"/>
</dbReference>
<dbReference type="Gene3D" id="1.10.10.10">
    <property type="entry name" value="Winged helix-like DNA-binding domain superfamily/Winged helix DNA-binding domain"/>
    <property type="match status" value="1"/>
</dbReference>
<dbReference type="OrthoDB" id="56053at2157"/>